<evidence type="ECO:0000313" key="1">
    <source>
        <dbReference type="EMBL" id="QYA42406.1"/>
    </source>
</evidence>
<accession>A0AAE7Q3H4</accession>
<evidence type="ECO:0000313" key="2">
    <source>
        <dbReference type="Proteomes" id="UP000826802"/>
    </source>
</evidence>
<dbReference type="Proteomes" id="UP000826802">
    <property type="component" value="Chromosome"/>
</dbReference>
<dbReference type="EMBL" id="CP079981">
    <property type="protein sequence ID" value="QYA42406.1"/>
    <property type="molecule type" value="Genomic_DNA"/>
</dbReference>
<reference evidence="1 2" key="1">
    <citation type="submission" date="2021-07" db="EMBL/GenBank/DDBJ databases">
        <title>Prevalence and characterization of methicillin-resistant Macrococcus spp. in food producing animals and meat in Switzerland in 2019.</title>
        <authorList>
            <person name="Keller J.E."/>
            <person name="Schwendener S."/>
            <person name="Neuenschwander J."/>
            <person name="Overesch G."/>
            <person name="Perreten V."/>
        </authorList>
    </citation>
    <scope>NUCLEOTIDE SEQUENCE [LARGE SCALE GENOMIC DNA]</scope>
    <source>
        <strain evidence="1 2">19Msa0936</strain>
    </source>
</reference>
<name>A0AAE7Q3H4_9STAP</name>
<organism evidence="1 2">
    <name type="scientific">Macrococcoides bohemicum</name>
    <dbReference type="NCBI Taxonomy" id="1903056"/>
    <lineage>
        <taxon>Bacteria</taxon>
        <taxon>Bacillati</taxon>
        <taxon>Bacillota</taxon>
        <taxon>Bacilli</taxon>
        <taxon>Bacillales</taxon>
        <taxon>Staphylococcaceae</taxon>
        <taxon>Macrococcoides</taxon>
    </lineage>
</organism>
<evidence type="ECO:0008006" key="3">
    <source>
        <dbReference type="Google" id="ProtNLM"/>
    </source>
</evidence>
<dbReference type="AlphaFoldDB" id="A0AAE7Q3H4"/>
<dbReference type="RefSeq" id="WP_203545916.1">
    <property type="nucleotide sequence ID" value="NZ_CP054482.1"/>
</dbReference>
<protein>
    <recommendedName>
        <fullName evidence="3">HNH endonuclease</fullName>
    </recommendedName>
</protein>
<proteinExistence type="predicted"/>
<dbReference type="Gene3D" id="1.10.30.50">
    <property type="match status" value="1"/>
</dbReference>
<keyword evidence="2" id="KW-1185">Reference proteome</keyword>
<dbReference type="GeneID" id="99096338"/>
<sequence length="278" mass="32876">MIYINKPTFSQQEILISCTDNLRNQTEKQLLLSSADELERIYMLYDSLLEENNIELFKENVIDEEVGNLLIKMYENKFSKKGQTARNYYDKMLSYNKSEICPYCKTAKANNLDHYLPKSKYPSLAINPLNLLPICFKCNDDKGTVVGSLVHLYYDNIQSINWLKCKLFRCKPLKLEFYVDKSEFEDTELFQKVNNTFERYNISSTYNSLAIDELLDSFHSFKRIANVDGYSVLKSDLKEIIKHAHNKNTWKYSLYNEISGENDWFYNHLMKYDIDEVF</sequence>
<gene>
    <name evidence="1" type="ORF">KYI11_00155</name>
</gene>